<dbReference type="HOGENOM" id="CLU_1748497_0_0_14"/>
<dbReference type="OrthoDB" id="389548at2"/>
<dbReference type="Proteomes" id="UP000014983">
    <property type="component" value="Chromosome"/>
</dbReference>
<gene>
    <name evidence="1" type="ORF">SDIMI_v3c01760</name>
</gene>
<keyword evidence="2" id="KW-1185">Reference proteome</keyword>
<name>S5MIW7_9MOLU</name>
<evidence type="ECO:0000313" key="1">
    <source>
        <dbReference type="EMBL" id="AGR41880.1"/>
    </source>
</evidence>
<dbReference type="RefSeq" id="WP_020836113.1">
    <property type="nucleotide sequence ID" value="NC_021833.1"/>
</dbReference>
<evidence type="ECO:0000313" key="2">
    <source>
        <dbReference type="Proteomes" id="UP000014983"/>
    </source>
</evidence>
<accession>S5MIW7</accession>
<proteinExistence type="predicted"/>
<dbReference type="KEGG" id="sdi:SDIMI_v3c01760"/>
<dbReference type="STRING" id="1276221.SDIMI_v3c01760"/>
<dbReference type="AlphaFoldDB" id="S5MIW7"/>
<dbReference type="PATRIC" id="fig|1276221.3.peg.173"/>
<protein>
    <submittedName>
        <fullName evidence="1">Uncharacterized protein</fullName>
    </submittedName>
</protein>
<reference evidence="1 2" key="1">
    <citation type="journal article" date="2013" name="Genome Biol. Evol.">
        <title>Comparison of metabolic capacities and inference of gene content evolution in mosquito-associated Spiroplasma diminutum and S. taiwanense.</title>
        <authorList>
            <person name="Lo W.S."/>
            <person name="Ku C."/>
            <person name="Chen L.L."/>
            <person name="Chang T.H."/>
            <person name="Kuo C.H."/>
        </authorList>
    </citation>
    <scope>NUCLEOTIDE SEQUENCE [LARGE SCALE GENOMIC DNA]</scope>
    <source>
        <strain evidence="1">CUAS-1</strain>
    </source>
</reference>
<sequence length="149" mass="17796">MEQHLIYPFCCTEHSTFFSTLLENYIRLRATQDGISIINDDFKIYKELTNTNLKLVIESEKQNIKRWKDNLILDLEKKLLSISSLIFIYYVFYIFEIKIDKELEKELQFLKDQSLNLHNSIGTKETESAFKLIFQLIEDINQLKNLYIS</sequence>
<dbReference type="EMBL" id="CP005076">
    <property type="protein sequence ID" value="AGR41880.1"/>
    <property type="molecule type" value="Genomic_DNA"/>
</dbReference>
<dbReference type="InParanoid" id="S5MIW7"/>
<organism evidence="1 2">
    <name type="scientific">Spiroplasma diminutum CUAS-1</name>
    <dbReference type="NCBI Taxonomy" id="1276221"/>
    <lineage>
        <taxon>Bacteria</taxon>
        <taxon>Bacillati</taxon>
        <taxon>Mycoplasmatota</taxon>
        <taxon>Mollicutes</taxon>
        <taxon>Entomoplasmatales</taxon>
        <taxon>Spiroplasmataceae</taxon>
        <taxon>Spiroplasma</taxon>
    </lineage>
</organism>